<comment type="caution">
    <text evidence="1">The sequence shown here is derived from an EMBL/GenBank/DDBJ whole genome shotgun (WGS) entry which is preliminary data.</text>
</comment>
<evidence type="ECO:0000313" key="1">
    <source>
        <dbReference type="EMBL" id="GFG62873.1"/>
    </source>
</evidence>
<name>A0ABQ1BGN0_9MYCO</name>
<proteinExistence type="predicted"/>
<protein>
    <submittedName>
        <fullName evidence="1">Uncharacterized protein</fullName>
    </submittedName>
</protein>
<keyword evidence="2" id="KW-1185">Reference proteome</keyword>
<dbReference type="EMBL" id="BLKU01000001">
    <property type="protein sequence ID" value="GFG62873.1"/>
    <property type="molecule type" value="Genomic_DNA"/>
</dbReference>
<reference evidence="1 2" key="1">
    <citation type="journal article" date="2019" name="Emerg. Microbes Infect.">
        <title>Comprehensive subspecies identification of 175 nontuberculous mycobacteria species based on 7547 genomic profiles.</title>
        <authorList>
            <person name="Matsumoto Y."/>
            <person name="Kinjo T."/>
            <person name="Motooka D."/>
            <person name="Nabeya D."/>
            <person name="Jung N."/>
            <person name="Uechi K."/>
            <person name="Horii T."/>
            <person name="Iida T."/>
            <person name="Fujita J."/>
            <person name="Nakamura S."/>
        </authorList>
    </citation>
    <scope>NUCLEOTIDE SEQUENCE [LARGE SCALE GENOMIC DNA]</scope>
    <source>
        <strain evidence="1 2">JCM 13573</strain>
    </source>
</reference>
<gene>
    <name evidence="1" type="ORF">MKUB_03630</name>
</gene>
<evidence type="ECO:0000313" key="2">
    <source>
        <dbReference type="Proteomes" id="UP000465306"/>
    </source>
</evidence>
<organism evidence="1 2">
    <name type="scientific">Mycobacterium kubicae</name>
    <dbReference type="NCBI Taxonomy" id="120959"/>
    <lineage>
        <taxon>Bacteria</taxon>
        <taxon>Bacillati</taxon>
        <taxon>Actinomycetota</taxon>
        <taxon>Actinomycetes</taxon>
        <taxon>Mycobacteriales</taxon>
        <taxon>Mycobacteriaceae</taxon>
        <taxon>Mycobacterium</taxon>
        <taxon>Mycobacterium simiae complex</taxon>
    </lineage>
</organism>
<accession>A0ABQ1BGN0</accession>
<sequence>MKPSVTKGVVSDNQGDERRLLHFDDTWSVKIELRDPDSYAEERRGGSFWLLNARVIIANYDDSAQVAEARLLWIRGEEELVIDKVRIFIPLMAKAASPCRAKSTPTRPSKFTCTAIHLTEWHRTVGSTPSVSTSWRPSTRSPT</sequence>
<dbReference type="Proteomes" id="UP000465306">
    <property type="component" value="Unassembled WGS sequence"/>
</dbReference>